<evidence type="ECO:0000256" key="2">
    <source>
        <dbReference type="ARBA" id="ARBA00022603"/>
    </source>
</evidence>
<evidence type="ECO:0000256" key="4">
    <source>
        <dbReference type="ARBA" id="ARBA00022691"/>
    </source>
</evidence>
<dbReference type="InterPro" id="IPR029063">
    <property type="entry name" value="SAM-dependent_MTases_sf"/>
</dbReference>
<dbReference type="InterPro" id="IPR000940">
    <property type="entry name" value="NNMT_TEMT_trans"/>
</dbReference>
<reference evidence="5" key="1">
    <citation type="submission" date="2023-07" db="EMBL/GenBank/DDBJ databases">
        <authorList>
            <person name="Stuckert A."/>
        </authorList>
    </citation>
    <scope>NUCLEOTIDE SEQUENCE</scope>
</reference>
<evidence type="ECO:0000256" key="1">
    <source>
        <dbReference type="ARBA" id="ARBA00007996"/>
    </source>
</evidence>
<evidence type="ECO:0000313" key="5">
    <source>
        <dbReference type="EMBL" id="CAJ0966257.1"/>
    </source>
</evidence>
<accession>A0ABN9MIV1</accession>
<evidence type="ECO:0000256" key="3">
    <source>
        <dbReference type="ARBA" id="ARBA00022679"/>
    </source>
</evidence>
<protein>
    <recommendedName>
        <fullName evidence="7">Indolethylamine N-methyltransferase-like</fullName>
    </recommendedName>
</protein>
<sequence length="263" mass="30604">MDPCLKLHYPSHEADVRMMLQDYFSQYVPYSVFKESTMNMLRCFYQVFSSGLVSGKTLIDISLGPIIIQLLSVCEFFEEISILKCGDASIKELELWKNKDPEAFDWTHTSKLFMEIKGASRDGWQDAEEMLRRKMKHLVKCDFTKTNPTNPFALPRADCVTCVWGLEMISRDHEEYRITLRKISNMIKLGGHILIYTDINASYFIVGQDKYHLLNCDDSFLRKTLTDEGFAIVHYENMEREACTDRLDHEQKAFIVACKVMET</sequence>
<dbReference type="EMBL" id="CAUEEQ010073202">
    <property type="protein sequence ID" value="CAJ0966257.1"/>
    <property type="molecule type" value="Genomic_DNA"/>
</dbReference>
<proteinExistence type="inferred from homology"/>
<dbReference type="PANTHER" id="PTHR10867">
    <property type="entry name" value="NNMT/PNMT/TEMT FAMILY MEMBER"/>
    <property type="match status" value="1"/>
</dbReference>
<dbReference type="Proteomes" id="UP001176940">
    <property type="component" value="Unassembled WGS sequence"/>
</dbReference>
<dbReference type="SUPFAM" id="SSF53335">
    <property type="entry name" value="S-adenosyl-L-methionine-dependent methyltransferases"/>
    <property type="match status" value="1"/>
</dbReference>
<organism evidence="5 6">
    <name type="scientific">Ranitomeya imitator</name>
    <name type="common">mimic poison frog</name>
    <dbReference type="NCBI Taxonomy" id="111125"/>
    <lineage>
        <taxon>Eukaryota</taxon>
        <taxon>Metazoa</taxon>
        <taxon>Chordata</taxon>
        <taxon>Craniata</taxon>
        <taxon>Vertebrata</taxon>
        <taxon>Euteleostomi</taxon>
        <taxon>Amphibia</taxon>
        <taxon>Batrachia</taxon>
        <taxon>Anura</taxon>
        <taxon>Neobatrachia</taxon>
        <taxon>Hyloidea</taxon>
        <taxon>Dendrobatidae</taxon>
        <taxon>Dendrobatinae</taxon>
        <taxon>Ranitomeya</taxon>
    </lineage>
</organism>
<dbReference type="PANTHER" id="PTHR10867:SF44">
    <property type="entry name" value="NICOTINAMIDE N-METHYLTRANSFERASE ISOFORM X2"/>
    <property type="match status" value="1"/>
</dbReference>
<comment type="caution">
    <text evidence="5">The sequence shown here is derived from an EMBL/GenBank/DDBJ whole genome shotgun (WGS) entry which is preliminary data.</text>
</comment>
<keyword evidence="2" id="KW-0489">Methyltransferase</keyword>
<evidence type="ECO:0000313" key="6">
    <source>
        <dbReference type="Proteomes" id="UP001176940"/>
    </source>
</evidence>
<keyword evidence="4" id="KW-0949">S-adenosyl-L-methionine</keyword>
<gene>
    <name evidence="5" type="ORF">RIMI_LOCUS21116531</name>
</gene>
<dbReference type="Pfam" id="PF01234">
    <property type="entry name" value="NNMT_PNMT_TEMT"/>
    <property type="match status" value="1"/>
</dbReference>
<keyword evidence="3" id="KW-0808">Transferase</keyword>
<name>A0ABN9MIV1_9NEOB</name>
<dbReference type="Gene3D" id="3.40.50.150">
    <property type="entry name" value="Vaccinia Virus protein VP39"/>
    <property type="match status" value="1"/>
</dbReference>
<dbReference type="PROSITE" id="PS51681">
    <property type="entry name" value="SAM_MT_NNMT_PNMT_TEMT"/>
    <property type="match status" value="1"/>
</dbReference>
<evidence type="ECO:0008006" key="7">
    <source>
        <dbReference type="Google" id="ProtNLM"/>
    </source>
</evidence>
<comment type="similarity">
    <text evidence="1">Belongs to the class I-like SAM-binding methyltransferase superfamily. NNMT/PNMT/TEMT family.</text>
</comment>
<keyword evidence="6" id="KW-1185">Reference proteome</keyword>